<organism evidence="3 4">
    <name type="scientific">Wandonia haliotis</name>
    <dbReference type="NCBI Taxonomy" id="574963"/>
    <lineage>
        <taxon>Bacteria</taxon>
        <taxon>Pseudomonadati</taxon>
        <taxon>Bacteroidota</taxon>
        <taxon>Flavobacteriia</taxon>
        <taxon>Flavobacteriales</taxon>
        <taxon>Crocinitomicaceae</taxon>
        <taxon>Wandonia</taxon>
    </lineage>
</organism>
<dbReference type="InterPro" id="IPR011765">
    <property type="entry name" value="Pept_M16_N"/>
</dbReference>
<reference evidence="3 4" key="1">
    <citation type="journal article" date="2019" name="Int. J. Syst. Evol. Microbiol.">
        <title>The Global Catalogue of Microorganisms (GCM) 10K type strain sequencing project: providing services to taxonomists for standard genome sequencing and annotation.</title>
        <authorList>
            <consortium name="The Broad Institute Genomics Platform"/>
            <consortium name="The Broad Institute Genome Sequencing Center for Infectious Disease"/>
            <person name="Wu L."/>
            <person name="Ma J."/>
        </authorList>
    </citation>
    <scope>NUCLEOTIDE SEQUENCE [LARGE SCALE GENOMIC DNA]</scope>
    <source>
        <strain evidence="3 4">JCM 16083</strain>
    </source>
</reference>
<dbReference type="Gene3D" id="3.30.830.10">
    <property type="entry name" value="Metalloenzyme, LuxS/M16 peptidase-like"/>
    <property type="match status" value="2"/>
</dbReference>
<sequence length="419" mass="48116">MTDRTKAPEIYSTEHIQLATPSTRTSDSGIPFYFIENIPEDAVKITLEFAAGKMYQNRSLQAGFTADLLLSGTATKTQQEIQVSIDFFGGYVQSEMAMERSSLTIYGLKKNIASIFEIVKDAFFNATFPEDEFERHRTIEKQKFIVNMEKNAVKARKLFINHLFQGTPFDSNADIPDFDEISRQDCIDFYESYFKQCLMDVNVVGNLDDTFKEKLINDLSPLKINIPTPPAFELHPETGFFEEKKENALQTAIRIGKPLFTPEHPDYIAFDVVNTLLGGYFGSRLMSNIREDKGYTYGIGSGVVSMKSLGYFYIATEVGVEVKEDALFQIRHEIERLQTELVPEEELELVRNYMIGQMLKSTDGPFAMMNQFLFLNWYELDTTYFDTYMKTIQTISPEQIRELAQKYLKWETFSIITVG</sequence>
<accession>A0ABN1MQT1</accession>
<feature type="domain" description="Peptidase M16 N-terminal" evidence="1">
    <location>
        <begin position="37"/>
        <end position="152"/>
    </location>
</feature>
<dbReference type="InterPro" id="IPR050361">
    <property type="entry name" value="MPP/UQCRC_Complex"/>
</dbReference>
<comment type="caution">
    <text evidence="3">The sequence shown here is derived from an EMBL/GenBank/DDBJ whole genome shotgun (WGS) entry which is preliminary data.</text>
</comment>
<evidence type="ECO:0000313" key="4">
    <source>
        <dbReference type="Proteomes" id="UP001501126"/>
    </source>
</evidence>
<evidence type="ECO:0000259" key="2">
    <source>
        <dbReference type="Pfam" id="PF05193"/>
    </source>
</evidence>
<evidence type="ECO:0000313" key="3">
    <source>
        <dbReference type="EMBL" id="GAA0875307.1"/>
    </source>
</evidence>
<feature type="domain" description="Peptidase M16 C-terminal" evidence="2">
    <location>
        <begin position="181"/>
        <end position="352"/>
    </location>
</feature>
<keyword evidence="4" id="KW-1185">Reference proteome</keyword>
<name>A0ABN1MQT1_9FLAO</name>
<dbReference type="Pfam" id="PF05193">
    <property type="entry name" value="Peptidase_M16_C"/>
    <property type="match status" value="1"/>
</dbReference>
<dbReference type="InterPro" id="IPR011249">
    <property type="entry name" value="Metalloenz_LuxS/M16"/>
</dbReference>
<dbReference type="RefSeq" id="WP_343786653.1">
    <property type="nucleotide sequence ID" value="NZ_BAAAFH010000011.1"/>
</dbReference>
<proteinExistence type="predicted"/>
<dbReference type="Proteomes" id="UP001501126">
    <property type="component" value="Unassembled WGS sequence"/>
</dbReference>
<dbReference type="SUPFAM" id="SSF63411">
    <property type="entry name" value="LuxS/MPP-like metallohydrolase"/>
    <property type="match status" value="2"/>
</dbReference>
<dbReference type="PANTHER" id="PTHR11851:SF224">
    <property type="entry name" value="PROCESSING PROTEASE"/>
    <property type="match status" value="1"/>
</dbReference>
<dbReference type="PANTHER" id="PTHR11851">
    <property type="entry name" value="METALLOPROTEASE"/>
    <property type="match status" value="1"/>
</dbReference>
<protein>
    <submittedName>
        <fullName evidence="3">Pitrilysin family protein</fullName>
    </submittedName>
</protein>
<evidence type="ECO:0000259" key="1">
    <source>
        <dbReference type="Pfam" id="PF00675"/>
    </source>
</evidence>
<dbReference type="EMBL" id="BAAAFH010000011">
    <property type="protein sequence ID" value="GAA0875307.1"/>
    <property type="molecule type" value="Genomic_DNA"/>
</dbReference>
<gene>
    <name evidence="3" type="ORF">GCM10009118_17160</name>
</gene>
<dbReference type="Pfam" id="PF00675">
    <property type="entry name" value="Peptidase_M16"/>
    <property type="match status" value="1"/>
</dbReference>
<dbReference type="InterPro" id="IPR007863">
    <property type="entry name" value="Peptidase_M16_C"/>
</dbReference>